<name>A0A2M6WS53_9BACT</name>
<evidence type="ECO:0000313" key="3">
    <source>
        <dbReference type="EMBL" id="PIT95639.1"/>
    </source>
</evidence>
<feature type="region of interest" description="Disordered" evidence="1">
    <location>
        <begin position="1"/>
        <end position="36"/>
    </location>
</feature>
<keyword evidence="2" id="KW-0812">Transmembrane</keyword>
<evidence type="ECO:0000256" key="1">
    <source>
        <dbReference type="SAM" id="MobiDB-lite"/>
    </source>
</evidence>
<sequence>MKNSNLKIQQNLYPPKPRSFFEKGGAREGEQGPITRIQGLPEPKRKIIFWLVIVIIGLGLLTFYVKNVQKRLKGLELEKFKEGLPLPSGKELEGLPKIEIPKLPKGILK</sequence>
<gene>
    <name evidence="3" type="ORF">COT96_00045</name>
</gene>
<comment type="caution">
    <text evidence="3">The sequence shown here is derived from an EMBL/GenBank/DDBJ whole genome shotgun (WGS) entry which is preliminary data.</text>
</comment>
<reference evidence="4" key="1">
    <citation type="submission" date="2017-09" db="EMBL/GenBank/DDBJ databases">
        <title>Depth-based differentiation of microbial function through sediment-hosted aquifers and enrichment of novel symbionts in the deep terrestrial subsurface.</title>
        <authorList>
            <person name="Probst A.J."/>
            <person name="Ladd B."/>
            <person name="Jarett J.K."/>
            <person name="Geller-Mcgrath D.E."/>
            <person name="Sieber C.M.K."/>
            <person name="Emerson J.B."/>
            <person name="Anantharaman K."/>
            <person name="Thomas B.C."/>
            <person name="Malmstrom R."/>
            <person name="Stieglmeier M."/>
            <person name="Klingl A."/>
            <person name="Woyke T."/>
            <person name="Ryan C.M."/>
            <person name="Banfield J.F."/>
        </authorList>
    </citation>
    <scope>NUCLEOTIDE SEQUENCE [LARGE SCALE GENOMIC DNA]</scope>
</reference>
<dbReference type="AlphaFoldDB" id="A0A2M6WS53"/>
<protein>
    <submittedName>
        <fullName evidence="3">Uncharacterized protein</fullName>
    </submittedName>
</protein>
<dbReference type="Proteomes" id="UP000228964">
    <property type="component" value="Unassembled WGS sequence"/>
</dbReference>
<evidence type="ECO:0000313" key="4">
    <source>
        <dbReference type="Proteomes" id="UP000228964"/>
    </source>
</evidence>
<evidence type="ECO:0000256" key="2">
    <source>
        <dbReference type="SAM" id="Phobius"/>
    </source>
</evidence>
<feature type="transmembrane region" description="Helical" evidence="2">
    <location>
        <begin position="47"/>
        <end position="65"/>
    </location>
</feature>
<keyword evidence="2" id="KW-1133">Transmembrane helix</keyword>
<accession>A0A2M6WS53</accession>
<proteinExistence type="predicted"/>
<dbReference type="EMBL" id="PFAO01000002">
    <property type="protein sequence ID" value="PIT95639.1"/>
    <property type="molecule type" value="Genomic_DNA"/>
</dbReference>
<keyword evidence="2" id="KW-0472">Membrane</keyword>
<feature type="compositionally biased region" description="Polar residues" evidence="1">
    <location>
        <begin position="1"/>
        <end position="12"/>
    </location>
</feature>
<feature type="compositionally biased region" description="Basic and acidic residues" evidence="1">
    <location>
        <begin position="19"/>
        <end position="30"/>
    </location>
</feature>
<organism evidence="3 4">
    <name type="scientific">Candidatus Falkowbacteria bacterium CG10_big_fil_rev_8_21_14_0_10_38_22</name>
    <dbReference type="NCBI Taxonomy" id="1974564"/>
    <lineage>
        <taxon>Bacteria</taxon>
        <taxon>Candidatus Falkowiibacteriota</taxon>
    </lineage>
</organism>